<feature type="region of interest" description="Disordered" evidence="1">
    <location>
        <begin position="37"/>
        <end position="67"/>
    </location>
</feature>
<proteinExistence type="predicted"/>
<dbReference type="EMBL" id="JACJPW010000088">
    <property type="protein sequence ID" value="MBD2184575.1"/>
    <property type="molecule type" value="Genomic_DNA"/>
</dbReference>
<evidence type="ECO:0000313" key="3">
    <source>
        <dbReference type="EMBL" id="MBD2184575.1"/>
    </source>
</evidence>
<name>A0A926VIZ3_9CYAN</name>
<reference evidence="3" key="1">
    <citation type="journal article" date="2015" name="ISME J.">
        <title>Draft Genome Sequence of Streptomyces incarnatus NRRL8089, which Produces the Nucleoside Antibiotic Sinefungin.</title>
        <authorList>
            <person name="Oshima K."/>
            <person name="Hattori M."/>
            <person name="Shimizu H."/>
            <person name="Fukuda K."/>
            <person name="Nemoto M."/>
            <person name="Inagaki K."/>
            <person name="Tamura T."/>
        </authorList>
    </citation>
    <scope>NUCLEOTIDE SEQUENCE</scope>
    <source>
        <strain evidence="3">FACHB-1375</strain>
    </source>
</reference>
<feature type="compositionally biased region" description="Polar residues" evidence="1">
    <location>
        <begin position="37"/>
        <end position="53"/>
    </location>
</feature>
<protein>
    <submittedName>
        <fullName evidence="3">CAP domain-containing protein</fullName>
    </submittedName>
</protein>
<organism evidence="3 4">
    <name type="scientific">Aerosakkonema funiforme FACHB-1375</name>
    <dbReference type="NCBI Taxonomy" id="2949571"/>
    <lineage>
        <taxon>Bacteria</taxon>
        <taxon>Bacillati</taxon>
        <taxon>Cyanobacteriota</taxon>
        <taxon>Cyanophyceae</taxon>
        <taxon>Oscillatoriophycideae</taxon>
        <taxon>Aerosakkonematales</taxon>
        <taxon>Aerosakkonemataceae</taxon>
        <taxon>Aerosakkonema</taxon>
    </lineage>
</organism>
<gene>
    <name evidence="3" type="ORF">H6G03_26485</name>
</gene>
<sequence length="198" mass="21398">MQKRFTVIVLGIVVIASGVVGCDSGVNIREIAGGIVGSQNQRPTPAPAVTSSPKPVPKTSQSSSLSALEQSIHAQINEYRKSRNLPPLTLDTRISEQAKLHSQAMASGKVPFSHDGFEGRVKAISKSINYRSAAENVAFNQGFSDPATQAVQGWLKSPGHYKNIVGDFDLTGVSVVKNAENEYYFTQIFIRSARYGLF</sequence>
<dbReference type="PROSITE" id="PS51257">
    <property type="entry name" value="PROKAR_LIPOPROTEIN"/>
    <property type="match status" value="1"/>
</dbReference>
<dbReference type="PANTHER" id="PTHR31157">
    <property type="entry name" value="SCP DOMAIN-CONTAINING PROTEIN"/>
    <property type="match status" value="1"/>
</dbReference>
<dbReference type="CDD" id="cd05379">
    <property type="entry name" value="CAP_bacterial"/>
    <property type="match status" value="1"/>
</dbReference>
<reference evidence="3" key="2">
    <citation type="submission" date="2020-08" db="EMBL/GenBank/DDBJ databases">
        <authorList>
            <person name="Chen M."/>
            <person name="Teng W."/>
            <person name="Zhao L."/>
            <person name="Hu C."/>
            <person name="Zhou Y."/>
            <person name="Han B."/>
            <person name="Song L."/>
            <person name="Shu W."/>
        </authorList>
    </citation>
    <scope>NUCLEOTIDE SEQUENCE</scope>
    <source>
        <strain evidence="3">FACHB-1375</strain>
    </source>
</reference>
<evidence type="ECO:0000259" key="2">
    <source>
        <dbReference type="Pfam" id="PF00188"/>
    </source>
</evidence>
<dbReference type="AlphaFoldDB" id="A0A926VIZ3"/>
<evidence type="ECO:0000313" key="4">
    <source>
        <dbReference type="Proteomes" id="UP000641646"/>
    </source>
</evidence>
<dbReference type="SUPFAM" id="SSF55797">
    <property type="entry name" value="PR-1-like"/>
    <property type="match status" value="1"/>
</dbReference>
<dbReference type="InterPro" id="IPR035940">
    <property type="entry name" value="CAP_sf"/>
</dbReference>
<keyword evidence="4" id="KW-1185">Reference proteome</keyword>
<dbReference type="Pfam" id="PF00188">
    <property type="entry name" value="CAP"/>
    <property type="match status" value="1"/>
</dbReference>
<dbReference type="InterPro" id="IPR014044">
    <property type="entry name" value="CAP_dom"/>
</dbReference>
<accession>A0A926VIZ3</accession>
<dbReference type="RefSeq" id="WP_190471225.1">
    <property type="nucleotide sequence ID" value="NZ_JACJPW010000088.1"/>
</dbReference>
<comment type="caution">
    <text evidence="3">The sequence shown here is derived from an EMBL/GenBank/DDBJ whole genome shotgun (WGS) entry which is preliminary data.</text>
</comment>
<feature type="domain" description="SCP" evidence="2">
    <location>
        <begin position="75"/>
        <end position="189"/>
    </location>
</feature>
<dbReference type="Gene3D" id="3.40.33.10">
    <property type="entry name" value="CAP"/>
    <property type="match status" value="1"/>
</dbReference>
<evidence type="ECO:0000256" key="1">
    <source>
        <dbReference type="SAM" id="MobiDB-lite"/>
    </source>
</evidence>
<dbReference type="PANTHER" id="PTHR31157:SF1">
    <property type="entry name" value="SCP DOMAIN-CONTAINING PROTEIN"/>
    <property type="match status" value="1"/>
</dbReference>
<dbReference type="Proteomes" id="UP000641646">
    <property type="component" value="Unassembled WGS sequence"/>
</dbReference>